<accession>A0A1G7YD37</accession>
<reference evidence="2 3" key="1">
    <citation type="submission" date="2016-10" db="EMBL/GenBank/DDBJ databases">
        <authorList>
            <person name="de Groot N.N."/>
        </authorList>
    </citation>
    <scope>NUCLEOTIDE SEQUENCE [LARGE SCALE GENOMIC DNA]</scope>
    <source>
        <strain evidence="2 3">DSM 527</strain>
    </source>
</reference>
<sequence>MTGFQAIYTRGEGYLIILPYIHDMHLRFIIIVCLLVWRTAGMAQDLSSIPGVPENALIFVDSVESKKGMEGLDPSKIALIDIVKGAKLKEKYGPRGENGVIFIETVDFARKRYTRMFGELSQPYAKALKEYGSDSSFQYVLDGSPINNSIPQMLAAMERKNIENIVVMPPKMAKDTVKDYEPNDKLLWVLIQSKTTK</sequence>
<feature type="transmembrane region" description="Helical" evidence="1">
    <location>
        <begin position="14"/>
        <end position="37"/>
    </location>
</feature>
<dbReference type="EMBL" id="FNBN01000007">
    <property type="protein sequence ID" value="SDG94304.1"/>
    <property type="molecule type" value="Genomic_DNA"/>
</dbReference>
<dbReference type="STRING" id="104663.SAMN04488121_107301"/>
<keyword evidence="1" id="KW-0812">Transmembrane</keyword>
<dbReference type="Proteomes" id="UP000199045">
    <property type="component" value="Unassembled WGS sequence"/>
</dbReference>
<proteinExistence type="predicted"/>
<dbReference type="AlphaFoldDB" id="A0A1G7YD37"/>
<evidence type="ECO:0000313" key="3">
    <source>
        <dbReference type="Proteomes" id="UP000199045"/>
    </source>
</evidence>
<protein>
    <recommendedName>
        <fullName evidence="4">TonB-dependent Receptor Plug Domain</fullName>
    </recommendedName>
</protein>
<gene>
    <name evidence="2" type="ORF">SAMN04488121_107301</name>
</gene>
<evidence type="ECO:0000256" key="1">
    <source>
        <dbReference type="SAM" id="Phobius"/>
    </source>
</evidence>
<keyword evidence="1" id="KW-0472">Membrane</keyword>
<evidence type="ECO:0000313" key="2">
    <source>
        <dbReference type="EMBL" id="SDG94304.1"/>
    </source>
</evidence>
<keyword evidence="1" id="KW-1133">Transmembrane helix</keyword>
<name>A0A1G7YD37_CHIFI</name>
<organism evidence="2 3">
    <name type="scientific">Chitinophaga filiformis</name>
    <name type="common">Myxococcus filiformis</name>
    <name type="synonym">Flexibacter filiformis</name>
    <dbReference type="NCBI Taxonomy" id="104663"/>
    <lineage>
        <taxon>Bacteria</taxon>
        <taxon>Pseudomonadati</taxon>
        <taxon>Bacteroidota</taxon>
        <taxon>Chitinophagia</taxon>
        <taxon>Chitinophagales</taxon>
        <taxon>Chitinophagaceae</taxon>
        <taxon>Chitinophaga</taxon>
    </lineage>
</organism>
<evidence type="ECO:0008006" key="4">
    <source>
        <dbReference type="Google" id="ProtNLM"/>
    </source>
</evidence>